<dbReference type="EMBL" id="CADCXU010029592">
    <property type="protein sequence ID" value="CAB0015825.1"/>
    <property type="molecule type" value="Genomic_DNA"/>
</dbReference>
<organism evidence="1 2">
    <name type="scientific">Nesidiocoris tenuis</name>
    <dbReference type="NCBI Taxonomy" id="355587"/>
    <lineage>
        <taxon>Eukaryota</taxon>
        <taxon>Metazoa</taxon>
        <taxon>Ecdysozoa</taxon>
        <taxon>Arthropoda</taxon>
        <taxon>Hexapoda</taxon>
        <taxon>Insecta</taxon>
        <taxon>Pterygota</taxon>
        <taxon>Neoptera</taxon>
        <taxon>Paraneoptera</taxon>
        <taxon>Hemiptera</taxon>
        <taxon>Heteroptera</taxon>
        <taxon>Panheteroptera</taxon>
        <taxon>Cimicomorpha</taxon>
        <taxon>Miridae</taxon>
        <taxon>Dicyphina</taxon>
        <taxon>Nesidiocoris</taxon>
    </lineage>
</organism>
<dbReference type="AlphaFoldDB" id="A0A6H5HHT3"/>
<reference evidence="1 2" key="1">
    <citation type="submission" date="2020-02" db="EMBL/GenBank/DDBJ databases">
        <authorList>
            <person name="Ferguson B K."/>
        </authorList>
    </citation>
    <scope>NUCLEOTIDE SEQUENCE [LARGE SCALE GENOMIC DNA]</scope>
</reference>
<dbReference type="OrthoDB" id="6780140at2759"/>
<evidence type="ECO:0000313" key="2">
    <source>
        <dbReference type="Proteomes" id="UP000479000"/>
    </source>
</evidence>
<feature type="non-terminal residue" evidence="1">
    <location>
        <position position="98"/>
    </location>
</feature>
<sequence>MEIKRWYIAKHQWPLFRRVVVDFSHALMKGVLHAWGSTDLCDYLDATYRVVVQGNIVVPCSTETPIVLKLCCAHLLKNITKDIDQAGSVAHFGPFLKE</sequence>
<keyword evidence="2" id="KW-1185">Reference proteome</keyword>
<protein>
    <submittedName>
        <fullName evidence="1">Uncharacterized protein</fullName>
    </submittedName>
</protein>
<proteinExistence type="predicted"/>
<accession>A0A6H5HHT3</accession>
<evidence type="ECO:0000313" key="1">
    <source>
        <dbReference type="EMBL" id="CAB0015825.1"/>
    </source>
</evidence>
<name>A0A6H5HHT3_9HEMI</name>
<dbReference type="Proteomes" id="UP000479000">
    <property type="component" value="Unassembled WGS sequence"/>
</dbReference>
<gene>
    <name evidence="1" type="ORF">NTEN_LOCUS20165</name>
</gene>